<evidence type="ECO:0000313" key="1">
    <source>
        <dbReference type="EMBL" id="KAG5388407.1"/>
    </source>
</evidence>
<gene>
    <name evidence="1" type="primary">A08p007840.1_BraROA</name>
    <name evidence="1" type="ORF">IGI04_029948</name>
</gene>
<evidence type="ECO:0008006" key="3">
    <source>
        <dbReference type="Google" id="ProtNLM"/>
    </source>
</evidence>
<protein>
    <recommendedName>
        <fullName evidence="3">DUF632 domain-containing protein</fullName>
    </recommendedName>
</protein>
<name>A0ABQ7LQ58_BRACM</name>
<reference evidence="1 2" key="1">
    <citation type="submission" date="2021-03" db="EMBL/GenBank/DDBJ databases">
        <authorList>
            <person name="King G.J."/>
            <person name="Bancroft I."/>
            <person name="Baten A."/>
            <person name="Bloomfield J."/>
            <person name="Borpatragohain P."/>
            <person name="He Z."/>
            <person name="Irish N."/>
            <person name="Irwin J."/>
            <person name="Liu K."/>
            <person name="Mauleon R.P."/>
            <person name="Moore J."/>
            <person name="Morris R."/>
            <person name="Ostergaard L."/>
            <person name="Wang B."/>
            <person name="Wells R."/>
        </authorList>
    </citation>
    <scope>NUCLEOTIDE SEQUENCE [LARGE SCALE GENOMIC DNA]</scope>
    <source>
        <strain evidence="1">R-o-18</strain>
        <tissue evidence="1">Leaf</tissue>
    </source>
</reference>
<evidence type="ECO:0000313" key="2">
    <source>
        <dbReference type="Proteomes" id="UP000823674"/>
    </source>
</evidence>
<proteinExistence type="predicted"/>
<keyword evidence="2" id="KW-1185">Reference proteome</keyword>
<sequence length="124" mass="14047">MILATSYLNLFSSLKEIWEKRNLKLDCKVRLQQNVFQHRSHQRNYVKLSAAIRQLGSERDISVVSDLSIGKLDLSEEFSLEDSLLKVPFGVEKFGSNLGSSRARQARPCIKADEAMGLGHILEK</sequence>
<organism evidence="1 2">
    <name type="scientific">Brassica rapa subsp. trilocularis</name>
    <dbReference type="NCBI Taxonomy" id="1813537"/>
    <lineage>
        <taxon>Eukaryota</taxon>
        <taxon>Viridiplantae</taxon>
        <taxon>Streptophyta</taxon>
        <taxon>Embryophyta</taxon>
        <taxon>Tracheophyta</taxon>
        <taxon>Spermatophyta</taxon>
        <taxon>Magnoliopsida</taxon>
        <taxon>eudicotyledons</taxon>
        <taxon>Gunneridae</taxon>
        <taxon>Pentapetalae</taxon>
        <taxon>rosids</taxon>
        <taxon>malvids</taxon>
        <taxon>Brassicales</taxon>
        <taxon>Brassicaceae</taxon>
        <taxon>Brassiceae</taxon>
        <taxon>Brassica</taxon>
    </lineage>
</organism>
<dbReference type="EMBL" id="JADBGQ010000007">
    <property type="protein sequence ID" value="KAG5388407.1"/>
    <property type="molecule type" value="Genomic_DNA"/>
</dbReference>
<comment type="caution">
    <text evidence="1">The sequence shown here is derived from an EMBL/GenBank/DDBJ whole genome shotgun (WGS) entry which is preliminary data.</text>
</comment>
<dbReference type="Proteomes" id="UP000823674">
    <property type="component" value="Chromosome A08"/>
</dbReference>
<accession>A0ABQ7LQ58</accession>